<evidence type="ECO:0000313" key="2">
    <source>
        <dbReference type="EMBL" id="OIR14633.1"/>
    </source>
</evidence>
<name>A0A1J5T181_9ZZZZ</name>
<proteinExistence type="predicted"/>
<dbReference type="EMBL" id="MLJW01000011">
    <property type="protein sequence ID" value="OIR14633.1"/>
    <property type="molecule type" value="Genomic_DNA"/>
</dbReference>
<organism evidence="2">
    <name type="scientific">mine drainage metagenome</name>
    <dbReference type="NCBI Taxonomy" id="410659"/>
    <lineage>
        <taxon>unclassified sequences</taxon>
        <taxon>metagenomes</taxon>
        <taxon>ecological metagenomes</taxon>
    </lineage>
</organism>
<dbReference type="AlphaFoldDB" id="A0A1J5T181"/>
<feature type="domain" description="Tll0287-like" evidence="1">
    <location>
        <begin position="49"/>
        <end position="189"/>
    </location>
</feature>
<comment type="caution">
    <text evidence="2">The sequence shown here is derived from an EMBL/GenBank/DDBJ whole genome shotgun (WGS) entry which is preliminary data.</text>
</comment>
<dbReference type="InterPro" id="IPR021796">
    <property type="entry name" value="Tll0287-like_dom"/>
</dbReference>
<reference evidence="2" key="1">
    <citation type="submission" date="2016-10" db="EMBL/GenBank/DDBJ databases">
        <title>Sequence of Gallionella enrichment culture.</title>
        <authorList>
            <person name="Poehlein A."/>
            <person name="Muehling M."/>
            <person name="Daniel R."/>
        </authorList>
    </citation>
    <scope>NUCLEOTIDE SEQUENCE</scope>
</reference>
<sequence length="190" mass="21018">MSNKIILYVLLALSAAPALADDLGKYEDESRAIVTPFMQQLMTENKKAIMEGGVESAIKVCKEIAPGMANDLSRRHGMKITRVSLKVRNPLLGTADEWEQKTLKQFEVRLARGEKPEALESAEIVNEPNGRYFRYMKAIVLQQGCVACHGTGEQLSDGVKARLAEYYPYDQATGYTPGQIRGGVSVKRPL</sequence>
<evidence type="ECO:0000259" key="1">
    <source>
        <dbReference type="Pfam" id="PF11845"/>
    </source>
</evidence>
<gene>
    <name evidence="2" type="ORF">GALL_44380</name>
</gene>
<protein>
    <recommendedName>
        <fullName evidence="1">Tll0287-like domain-containing protein</fullName>
    </recommendedName>
</protein>
<accession>A0A1J5T181</accession>
<dbReference type="Pfam" id="PF11845">
    <property type="entry name" value="Tll0287-like"/>
    <property type="match status" value="1"/>
</dbReference>